<dbReference type="InterPro" id="IPR036249">
    <property type="entry name" value="Thioredoxin-like_sf"/>
</dbReference>
<proteinExistence type="predicted"/>
<gene>
    <name evidence="4" type="ORF">COLAER_00642</name>
</gene>
<dbReference type="PANTHER" id="PTHR42852:SF13">
    <property type="entry name" value="PROTEIN DIPZ"/>
    <property type="match status" value="1"/>
</dbReference>
<dbReference type="InterPro" id="IPR050553">
    <property type="entry name" value="Thioredoxin_ResA/DsbE_sf"/>
</dbReference>
<dbReference type="GO" id="GO:0016209">
    <property type="term" value="F:antioxidant activity"/>
    <property type="evidence" value="ECO:0007669"/>
    <property type="project" value="InterPro"/>
</dbReference>
<feature type="signal peptide" evidence="2">
    <location>
        <begin position="1"/>
        <end position="25"/>
    </location>
</feature>
<dbReference type="Gene3D" id="3.40.30.10">
    <property type="entry name" value="Glutaredoxin"/>
    <property type="match status" value="1"/>
</dbReference>
<comment type="caution">
    <text evidence="4">The sequence shown here is derived from an EMBL/GenBank/DDBJ whole genome shotgun (WGS) entry which is preliminary data.</text>
</comment>
<dbReference type="CDD" id="cd02966">
    <property type="entry name" value="TlpA_like_family"/>
    <property type="match status" value="1"/>
</dbReference>
<dbReference type="GO" id="GO:0016491">
    <property type="term" value="F:oxidoreductase activity"/>
    <property type="evidence" value="ECO:0007669"/>
    <property type="project" value="InterPro"/>
</dbReference>
<feature type="domain" description="Thioredoxin" evidence="3">
    <location>
        <begin position="168"/>
        <end position="317"/>
    </location>
</feature>
<dbReference type="PROSITE" id="PS51352">
    <property type="entry name" value="THIOREDOXIN_2"/>
    <property type="match status" value="1"/>
</dbReference>
<dbReference type="SUPFAM" id="SSF52833">
    <property type="entry name" value="Thioredoxin-like"/>
    <property type="match status" value="1"/>
</dbReference>
<feature type="region of interest" description="Disordered" evidence="1">
    <location>
        <begin position="142"/>
        <end position="162"/>
    </location>
</feature>
<evidence type="ECO:0000256" key="2">
    <source>
        <dbReference type="SAM" id="SignalP"/>
    </source>
</evidence>
<protein>
    <submittedName>
        <fullName evidence="4">Redoxin family protein</fullName>
    </submittedName>
</protein>
<dbReference type="AlphaFoldDB" id="A4E8A2"/>
<dbReference type="EMBL" id="AAVN02000002">
    <property type="protein sequence ID" value="EBA40118.1"/>
    <property type="molecule type" value="Genomic_DNA"/>
</dbReference>
<reference evidence="4 5" key="1">
    <citation type="submission" date="2007-01" db="EMBL/GenBank/DDBJ databases">
        <title>Draft genome sequence of Collinsella aerofaciens (ATCC 25986).</title>
        <authorList>
            <person name="Sudarsanam P."/>
            <person name="Ley R."/>
            <person name="Guruge J."/>
            <person name="Turnbaugh P.J."/>
            <person name="Mahowald M."/>
            <person name="Liep D."/>
            <person name="Gordon J."/>
        </authorList>
    </citation>
    <scope>NUCLEOTIDE SEQUENCE [LARGE SCALE GENOMIC DNA]</scope>
    <source>
        <strain evidence="5">ATCC 25986 / DSM 3979 / JCM 10188 / KCTC 3647 / NCTC 11838 / VPI 1003</strain>
    </source>
</reference>
<evidence type="ECO:0000313" key="5">
    <source>
        <dbReference type="Proteomes" id="UP000002979"/>
    </source>
</evidence>
<dbReference type="Proteomes" id="UP000002979">
    <property type="component" value="Unassembled WGS sequence"/>
</dbReference>
<organism evidence="4 5">
    <name type="scientific">Collinsella aerofaciens (strain ATCC 25986 / DSM 3979 / JCM 10188 / KCTC 3647 / NCTC 11838 / VPI 1003)</name>
    <dbReference type="NCBI Taxonomy" id="411903"/>
    <lineage>
        <taxon>Bacteria</taxon>
        <taxon>Bacillati</taxon>
        <taxon>Actinomycetota</taxon>
        <taxon>Coriobacteriia</taxon>
        <taxon>Coriobacteriales</taxon>
        <taxon>Coriobacteriaceae</taxon>
        <taxon>Collinsella</taxon>
    </lineage>
</organism>
<feature type="compositionally biased region" description="Polar residues" evidence="1">
    <location>
        <begin position="146"/>
        <end position="162"/>
    </location>
</feature>
<dbReference type="Pfam" id="PF00578">
    <property type="entry name" value="AhpC-TSA"/>
    <property type="match status" value="1"/>
</dbReference>
<sequence>MTMKLSKIAALFMVPVLALCLVACSAPGGNASESASSDPKIAELTAQKPANADEAAELYAKLMQKENEIFSSDNALWEKVFNAANKDSAMIEDGSNYGDFLLKTIDGAKDEFTADELKTLKAGAQQIKEIEDKLESLEKEFPGCGSTPSAGESVDASTAGMTAGANASSEATKFPSFTGKDLDGNDVNSDELFSKNKVTVMNFWFTTCKPCVGELGDLEKLNQELAEKGGQVVGVNSFTLDGNKGEIADAKDVLSKKGVTYKNIWFKSDSEAGKFTSNLFSFPTTYVIDQNGNIVGDPIVGAISSAEQRAALDKLIDQAIANSEQ</sequence>
<dbReference type="InterPro" id="IPR013766">
    <property type="entry name" value="Thioredoxin_domain"/>
</dbReference>
<accession>A4E8A2</accession>
<evidence type="ECO:0000313" key="4">
    <source>
        <dbReference type="EMBL" id="EBA40118.1"/>
    </source>
</evidence>
<keyword evidence="2" id="KW-0732">Signal</keyword>
<name>A4E8A2_COLAA</name>
<evidence type="ECO:0000256" key="1">
    <source>
        <dbReference type="SAM" id="MobiDB-lite"/>
    </source>
</evidence>
<evidence type="ECO:0000259" key="3">
    <source>
        <dbReference type="PROSITE" id="PS51352"/>
    </source>
</evidence>
<feature type="chain" id="PRO_5038344298" evidence="2">
    <location>
        <begin position="26"/>
        <end position="325"/>
    </location>
</feature>
<dbReference type="InterPro" id="IPR000866">
    <property type="entry name" value="AhpC/TSA"/>
</dbReference>
<dbReference type="PANTHER" id="PTHR42852">
    <property type="entry name" value="THIOL:DISULFIDE INTERCHANGE PROTEIN DSBE"/>
    <property type="match status" value="1"/>
</dbReference>
<reference evidence="4 5" key="2">
    <citation type="submission" date="2007-04" db="EMBL/GenBank/DDBJ databases">
        <authorList>
            <person name="Fulton L."/>
            <person name="Clifton S."/>
            <person name="Fulton B."/>
            <person name="Xu J."/>
            <person name="Minx P."/>
            <person name="Mardis E.R."/>
            <person name="Wilson R.K."/>
        </authorList>
    </citation>
    <scope>NUCLEOTIDE SEQUENCE [LARGE SCALE GENOMIC DNA]</scope>
    <source>
        <strain evidence="5">ATCC 25986 / DSM 3979 / JCM 10188 / KCTC 3647 / NCTC 11838 / VPI 1003</strain>
    </source>
</reference>